<name>A0AA35PYF5_9HYPO</name>
<proteinExistence type="predicted"/>
<dbReference type="AlphaFoldDB" id="A0AA35PYF5"/>
<keyword evidence="2" id="KW-1185">Reference proteome</keyword>
<evidence type="ECO:0000313" key="2">
    <source>
        <dbReference type="Proteomes" id="UP001160390"/>
    </source>
</evidence>
<reference evidence="1" key="1">
    <citation type="submission" date="2023-01" db="EMBL/GenBank/DDBJ databases">
        <authorList>
            <person name="Piombo E."/>
        </authorList>
    </citation>
    <scope>NUCLEOTIDE SEQUENCE</scope>
</reference>
<organism evidence="1 2">
    <name type="scientific">Clonostachys chloroleuca</name>
    <dbReference type="NCBI Taxonomy" id="1926264"/>
    <lineage>
        <taxon>Eukaryota</taxon>
        <taxon>Fungi</taxon>
        <taxon>Dikarya</taxon>
        <taxon>Ascomycota</taxon>
        <taxon>Pezizomycotina</taxon>
        <taxon>Sordariomycetes</taxon>
        <taxon>Hypocreomycetidae</taxon>
        <taxon>Hypocreales</taxon>
        <taxon>Bionectriaceae</taxon>
        <taxon>Clonostachys</taxon>
    </lineage>
</organism>
<evidence type="ECO:0000313" key="1">
    <source>
        <dbReference type="EMBL" id="CAI6050574.1"/>
    </source>
</evidence>
<gene>
    <name evidence="1" type="ORF">CCHLO57077_00018621</name>
</gene>
<dbReference type="Proteomes" id="UP001160390">
    <property type="component" value="Unassembled WGS sequence"/>
</dbReference>
<accession>A0AA35PYF5</accession>
<dbReference type="EMBL" id="CABFNP030000595">
    <property type="protein sequence ID" value="CAI6050574.1"/>
    <property type="molecule type" value="Genomic_DNA"/>
</dbReference>
<comment type="caution">
    <text evidence="1">The sequence shown here is derived from an EMBL/GenBank/DDBJ whole genome shotgun (WGS) entry which is preliminary data.</text>
</comment>
<sequence length="326" mass="35763">MAGPPWRIKWGLEVLRSVSKPGAEGGRRARKEEPAEGRTFRNFVPSGIDPESGYAPPEWQSYLGTVLVARKDKKPLLPQHLEGMWMFCYYILDLFGEGKAPRSRYRLHCLSHLKLVESLKLYTCPQEGYFLVSEFLPTSIQHLCQAPHYPTVPQLSSILYQVHGPSPPIIGALSDVSSGSDRVRCSIPPEQGHAKVLVVTTQGLLHISLQSLSVYSLVGILSSSQAGRVPVQRSEAVDELLILDTHLTHKRAVEPLSIALGVVTGLKEYVEQRVLRVAAKFFLNDILQGAMIFVAVGLIDGTDLGLVRIDKDLGNGHSTGTNNALG</sequence>
<protein>
    <submittedName>
        <fullName evidence="1">Uncharacterized protein</fullName>
    </submittedName>
</protein>